<evidence type="ECO:0000313" key="7">
    <source>
        <dbReference type="EMBL" id="GFG31241.1"/>
    </source>
</evidence>
<protein>
    <recommendedName>
        <fullName evidence="6">Gustatory receptor</fullName>
    </recommendedName>
</protein>
<dbReference type="EMBL" id="BLKM01000292">
    <property type="protein sequence ID" value="GFG31241.1"/>
    <property type="molecule type" value="Genomic_DNA"/>
</dbReference>
<keyword evidence="2 6" id="KW-1003">Cell membrane</keyword>
<feature type="transmembrane region" description="Helical" evidence="6">
    <location>
        <begin position="103"/>
        <end position="121"/>
    </location>
</feature>
<evidence type="ECO:0000256" key="2">
    <source>
        <dbReference type="ARBA" id="ARBA00022475"/>
    </source>
</evidence>
<feature type="transmembrane region" description="Helical" evidence="6">
    <location>
        <begin position="233"/>
        <end position="253"/>
    </location>
</feature>
<dbReference type="GO" id="GO:0050909">
    <property type="term" value="P:sensory perception of taste"/>
    <property type="evidence" value="ECO:0007669"/>
    <property type="project" value="InterPro"/>
</dbReference>
<dbReference type="GO" id="GO:0005886">
    <property type="term" value="C:plasma membrane"/>
    <property type="evidence" value="ECO:0007669"/>
    <property type="project" value="UniProtKB-SubCell"/>
</dbReference>
<name>A0A6L2PFC3_COPFO</name>
<evidence type="ECO:0000256" key="6">
    <source>
        <dbReference type="RuleBase" id="RU363108"/>
    </source>
</evidence>
<comment type="caution">
    <text evidence="7">The sequence shown here is derived from an EMBL/GenBank/DDBJ whole genome shotgun (WGS) entry which is preliminary data.</text>
</comment>
<comment type="similarity">
    <text evidence="6">Belongs to the insect chemoreceptor superfamily. Gustatory receptor (GR) family.</text>
</comment>
<comment type="subcellular location">
    <subcellularLocation>
        <location evidence="1 6">Cell membrane</location>
        <topology evidence="1 6">Multi-pass membrane protein</topology>
    </subcellularLocation>
</comment>
<dbReference type="InterPro" id="IPR052709">
    <property type="entry name" value="Transposase-MT_Hybrid"/>
</dbReference>
<proteinExistence type="inferred from homology"/>
<dbReference type="Proteomes" id="UP000502823">
    <property type="component" value="Unassembled WGS sequence"/>
</dbReference>
<dbReference type="InParanoid" id="A0A6L2PFC3"/>
<keyword evidence="5 6" id="KW-0472">Membrane</keyword>
<feature type="transmembrane region" description="Helical" evidence="6">
    <location>
        <begin position="7"/>
        <end position="25"/>
    </location>
</feature>
<feature type="transmembrane region" description="Helical" evidence="6">
    <location>
        <begin position="45"/>
        <end position="65"/>
    </location>
</feature>
<comment type="function">
    <text evidence="6">Gustatory receptor which mediates acceptance or avoidance behavior, depending on its substrates.</text>
</comment>
<evidence type="ECO:0000256" key="1">
    <source>
        <dbReference type="ARBA" id="ARBA00004651"/>
    </source>
</evidence>
<gene>
    <name evidence="7" type="ORF">Cfor_06769</name>
</gene>
<sequence>MKILSPIMLYSATVVGLVTAGTLFMMHDRYRRMMHESSSFGDRMLETACIIFFIPVILVPFTHWYECRKKARFINRWEKMQIEFQNVTGKQLVVDLTRATRKVKVSVTLIVSVLTTLLFLMQRGFTWWQGLCFAYCVCLSVVSTGTWGTLGRALELISQAIVTELQLCVQMRIYHCADRVRQFKTLWLQLSNLTQEFGCALGFCLACDLLVLFVQEVLAVYGLTSNMERGFDSVNSTFAVSSVMFAYAIFVICDGGQLATEQAYAVTDGWRQVCKRNFVIHSVCVKMRSMKGKWDEQNILHACKPSLFIGQTTFRYVTVVPSDIIFMNDFLLTCSEYVEKRAEKRVNIKFIVKLKETTKETFNLLCEAYAKDVELIAHVFEWHKRLSGEEKKVEDDERSGRPVALKTENVSDSQKIAGKQVISENLGRMEKNVFLNTGHMRRNLAV</sequence>
<reference evidence="8" key="1">
    <citation type="submission" date="2020-01" db="EMBL/GenBank/DDBJ databases">
        <title>Draft genome sequence of the Termite Coptotermes fromosanus.</title>
        <authorList>
            <person name="Itakura S."/>
            <person name="Yosikawa Y."/>
            <person name="Umezawa K."/>
        </authorList>
    </citation>
    <scope>NUCLEOTIDE SEQUENCE [LARGE SCALE GENOMIC DNA]</scope>
</reference>
<dbReference type="AlphaFoldDB" id="A0A6L2PFC3"/>
<dbReference type="GO" id="GO:0007165">
    <property type="term" value="P:signal transduction"/>
    <property type="evidence" value="ECO:0007669"/>
    <property type="project" value="UniProtKB-KW"/>
</dbReference>
<keyword evidence="8" id="KW-1185">Reference proteome</keyword>
<feature type="transmembrane region" description="Helical" evidence="6">
    <location>
        <begin position="197"/>
        <end position="221"/>
    </location>
</feature>
<feature type="transmembrane region" description="Helical" evidence="6">
    <location>
        <begin position="127"/>
        <end position="150"/>
    </location>
</feature>
<evidence type="ECO:0000313" key="8">
    <source>
        <dbReference type="Proteomes" id="UP000502823"/>
    </source>
</evidence>
<dbReference type="PANTHER" id="PTHR46060:SF3">
    <property type="entry name" value="PROTEIN GVQW3"/>
    <property type="match status" value="1"/>
</dbReference>
<accession>A0A6L2PFC3</accession>
<keyword evidence="6" id="KW-0675">Receptor</keyword>
<keyword evidence="3 6" id="KW-0812">Transmembrane</keyword>
<evidence type="ECO:0000256" key="5">
    <source>
        <dbReference type="ARBA" id="ARBA00023136"/>
    </source>
</evidence>
<evidence type="ECO:0000256" key="4">
    <source>
        <dbReference type="ARBA" id="ARBA00022989"/>
    </source>
</evidence>
<organism evidence="7 8">
    <name type="scientific">Coptotermes formosanus</name>
    <name type="common">Formosan subterranean termite</name>
    <dbReference type="NCBI Taxonomy" id="36987"/>
    <lineage>
        <taxon>Eukaryota</taxon>
        <taxon>Metazoa</taxon>
        <taxon>Ecdysozoa</taxon>
        <taxon>Arthropoda</taxon>
        <taxon>Hexapoda</taxon>
        <taxon>Insecta</taxon>
        <taxon>Pterygota</taxon>
        <taxon>Neoptera</taxon>
        <taxon>Polyneoptera</taxon>
        <taxon>Dictyoptera</taxon>
        <taxon>Blattodea</taxon>
        <taxon>Blattoidea</taxon>
        <taxon>Termitoidae</taxon>
        <taxon>Rhinotermitidae</taxon>
        <taxon>Coptotermes</taxon>
    </lineage>
</organism>
<comment type="caution">
    <text evidence="6">Lacks conserved residue(s) required for the propagation of feature annotation.</text>
</comment>
<dbReference type="Pfam" id="PF08395">
    <property type="entry name" value="7tm_7"/>
    <property type="match status" value="1"/>
</dbReference>
<evidence type="ECO:0000256" key="3">
    <source>
        <dbReference type="ARBA" id="ARBA00022692"/>
    </source>
</evidence>
<keyword evidence="4 6" id="KW-1133">Transmembrane helix</keyword>
<dbReference type="OrthoDB" id="6625921at2759"/>
<dbReference type="PANTHER" id="PTHR46060">
    <property type="entry name" value="MARINER MOS1 TRANSPOSASE-LIKE PROTEIN"/>
    <property type="match status" value="1"/>
</dbReference>
<keyword evidence="6" id="KW-0807">Transducer</keyword>
<dbReference type="InterPro" id="IPR013604">
    <property type="entry name" value="7TM_chemorcpt"/>
</dbReference>